<evidence type="ECO:0000313" key="8">
    <source>
        <dbReference type="EMBL" id="TJZ55718.1"/>
    </source>
</evidence>
<dbReference type="PANTHER" id="PTHR46007">
    <property type="entry name" value="MEDIATOR OF RNA POLYMERASE II TRANSCRIPTION SUBUNIT 12"/>
    <property type="match status" value="1"/>
</dbReference>
<dbReference type="InterPro" id="IPR051647">
    <property type="entry name" value="Mediator_comp_sub12"/>
</dbReference>
<organism evidence="8 9">
    <name type="scientific">Streptomyces piniterrae</name>
    <dbReference type="NCBI Taxonomy" id="2571125"/>
    <lineage>
        <taxon>Bacteria</taxon>
        <taxon>Bacillati</taxon>
        <taxon>Actinomycetota</taxon>
        <taxon>Actinomycetes</taxon>
        <taxon>Kitasatosporales</taxon>
        <taxon>Streptomycetaceae</taxon>
        <taxon>Streptomyces</taxon>
    </lineage>
</organism>
<feature type="transmembrane region" description="Helical" evidence="6">
    <location>
        <begin position="109"/>
        <end position="131"/>
    </location>
</feature>
<feature type="compositionally biased region" description="Low complexity" evidence="5">
    <location>
        <begin position="85"/>
        <end position="94"/>
    </location>
</feature>
<feature type="transmembrane region" description="Helical" evidence="6">
    <location>
        <begin position="193"/>
        <end position="210"/>
    </location>
</feature>
<evidence type="ECO:0000313" key="9">
    <source>
        <dbReference type="Proteomes" id="UP000308697"/>
    </source>
</evidence>
<keyword evidence="4 6" id="KW-0472">Membrane</keyword>
<gene>
    <name evidence="8" type="ORF">FCH28_10405</name>
</gene>
<evidence type="ECO:0000256" key="3">
    <source>
        <dbReference type="ARBA" id="ARBA00022989"/>
    </source>
</evidence>
<keyword evidence="3 6" id="KW-1133">Transmembrane helix</keyword>
<name>A0A4V5MLH0_9ACTN</name>
<feature type="transmembrane region" description="Helical" evidence="6">
    <location>
        <begin position="143"/>
        <end position="172"/>
    </location>
</feature>
<dbReference type="GO" id="GO:0045944">
    <property type="term" value="P:positive regulation of transcription by RNA polymerase II"/>
    <property type="evidence" value="ECO:0007669"/>
    <property type="project" value="TreeGrafter"/>
</dbReference>
<feature type="compositionally biased region" description="Low complexity" evidence="5">
    <location>
        <begin position="49"/>
        <end position="78"/>
    </location>
</feature>
<comment type="caution">
    <text evidence="8">The sequence shown here is derived from an EMBL/GenBank/DDBJ whole genome shotgun (WGS) entry which is preliminary data.</text>
</comment>
<keyword evidence="9" id="KW-1185">Reference proteome</keyword>
<dbReference type="Proteomes" id="UP000308697">
    <property type="component" value="Unassembled WGS sequence"/>
</dbReference>
<dbReference type="GO" id="GO:0016020">
    <property type="term" value="C:membrane"/>
    <property type="evidence" value="ECO:0007669"/>
    <property type="project" value="UniProtKB-SubCell"/>
</dbReference>
<evidence type="ECO:0000256" key="2">
    <source>
        <dbReference type="ARBA" id="ARBA00022692"/>
    </source>
</evidence>
<dbReference type="RefSeq" id="WP_136739529.1">
    <property type="nucleotide sequence ID" value="NZ_SUMB01000003.1"/>
</dbReference>
<proteinExistence type="predicted"/>
<feature type="domain" description="RDD" evidence="7">
    <location>
        <begin position="107"/>
        <end position="210"/>
    </location>
</feature>
<protein>
    <submittedName>
        <fullName evidence="8">RDD family protein</fullName>
    </submittedName>
</protein>
<feature type="compositionally biased region" description="Low complexity" evidence="5">
    <location>
        <begin position="11"/>
        <end position="43"/>
    </location>
</feature>
<evidence type="ECO:0000259" key="7">
    <source>
        <dbReference type="Pfam" id="PF06271"/>
    </source>
</evidence>
<dbReference type="AlphaFoldDB" id="A0A4V5MLH0"/>
<dbReference type="InterPro" id="IPR010432">
    <property type="entry name" value="RDD"/>
</dbReference>
<evidence type="ECO:0000256" key="6">
    <source>
        <dbReference type="SAM" id="Phobius"/>
    </source>
</evidence>
<dbReference type="OrthoDB" id="3536214at2"/>
<reference evidence="8 9" key="1">
    <citation type="submission" date="2019-04" db="EMBL/GenBank/DDBJ databases">
        <title>Streptomyces piniterrae sp. nov., a heliquinomycin-producing actinomycete isolated from rhizosphere soil of Pinus yunnanensis.</title>
        <authorList>
            <person name="Zhuang X."/>
            <person name="Zhao J."/>
        </authorList>
    </citation>
    <scope>NUCLEOTIDE SEQUENCE [LARGE SCALE GENOMIC DNA]</scope>
    <source>
        <strain evidence="9">jys28</strain>
    </source>
</reference>
<sequence length="246" mass="27431">MYDRSFPQQPPQQQNQQYGQPQGQQPQNPYQQNPYQQSPQQHGPHQHGPHQQPAYQQAPPPQQQYGQQQYAQQQGHPYQQPPAPYQQQPAPQGATAAMRIPEAADARRIGAVFVDGVLALGAAFLAFRLFHGPGRLFFEEISAWAGACFGFSFLNHVVLARIAGASIGKFALRTRVIYEKTGARPRVTRLFRRWLGGYLFIAIWILAAVFDSADEGPDDFCGVRLVRYRDLRAFAAAQGGYPTPAG</sequence>
<keyword evidence="2 6" id="KW-0812">Transmembrane</keyword>
<dbReference type="Pfam" id="PF06271">
    <property type="entry name" value="RDD"/>
    <property type="match status" value="1"/>
</dbReference>
<dbReference type="EMBL" id="SUMB01000003">
    <property type="protein sequence ID" value="TJZ55718.1"/>
    <property type="molecule type" value="Genomic_DNA"/>
</dbReference>
<evidence type="ECO:0000256" key="4">
    <source>
        <dbReference type="ARBA" id="ARBA00023136"/>
    </source>
</evidence>
<comment type="subcellular location">
    <subcellularLocation>
        <location evidence="1">Membrane</location>
        <topology evidence="1">Multi-pass membrane protein</topology>
    </subcellularLocation>
</comment>
<dbReference type="PANTHER" id="PTHR46007:SF8">
    <property type="entry name" value="C2H2-TYPE DOMAIN-CONTAINING PROTEIN"/>
    <property type="match status" value="1"/>
</dbReference>
<evidence type="ECO:0000256" key="5">
    <source>
        <dbReference type="SAM" id="MobiDB-lite"/>
    </source>
</evidence>
<accession>A0A4V5MLH0</accession>
<feature type="region of interest" description="Disordered" evidence="5">
    <location>
        <begin position="1"/>
        <end position="95"/>
    </location>
</feature>
<evidence type="ECO:0000256" key="1">
    <source>
        <dbReference type="ARBA" id="ARBA00004141"/>
    </source>
</evidence>